<dbReference type="InterPro" id="IPR029052">
    <property type="entry name" value="Metallo-depent_PP-like"/>
</dbReference>
<name>A0A2P6ML35_ALKUR</name>
<dbReference type="Pfam" id="PF02872">
    <property type="entry name" value="5_nucleotid_C"/>
    <property type="match status" value="1"/>
</dbReference>
<dbReference type="SUPFAM" id="SSF56300">
    <property type="entry name" value="Metallo-dependent phosphatases"/>
    <property type="match status" value="1"/>
</dbReference>
<dbReference type="OrthoDB" id="9801679at2"/>
<dbReference type="PANTHER" id="PTHR11575:SF24">
    <property type="entry name" value="5'-NUCLEOTIDASE"/>
    <property type="match status" value="1"/>
</dbReference>
<evidence type="ECO:0000256" key="2">
    <source>
        <dbReference type="RuleBase" id="RU362119"/>
    </source>
</evidence>
<evidence type="ECO:0000259" key="3">
    <source>
        <dbReference type="PROSITE" id="PS51272"/>
    </source>
</evidence>
<keyword evidence="2" id="KW-0547">Nucleotide-binding</keyword>
<accession>A0A2P6ML35</accession>
<dbReference type="PRINTS" id="PR01607">
    <property type="entry name" value="APYRASEFAMLY"/>
</dbReference>
<evidence type="ECO:0000256" key="1">
    <source>
        <dbReference type="ARBA" id="ARBA00022729"/>
    </source>
</evidence>
<dbReference type="GO" id="GO:0000166">
    <property type="term" value="F:nucleotide binding"/>
    <property type="evidence" value="ECO:0007669"/>
    <property type="project" value="UniProtKB-KW"/>
</dbReference>
<comment type="similarity">
    <text evidence="2">Belongs to the 5'-nucleotidase family.</text>
</comment>
<feature type="chain" id="PRO_5015020802" evidence="2">
    <location>
        <begin position="30"/>
        <end position="731"/>
    </location>
</feature>
<feature type="domain" description="SLH" evidence="3">
    <location>
        <begin position="96"/>
        <end position="154"/>
    </location>
</feature>
<keyword evidence="5" id="KW-1185">Reference proteome</keyword>
<sequence length="731" mass="78777">MSLRFSKGSMAVLLAAAAAMSASPLTAGAADHSFSDVRDGTYYAKPVQMLHEDGIIGGYPDNTFRPNESISRQHAAALLARALGLGGGSTSVLDRYADVDGTNPFAANIAALTEAGIMEGYDGRFFPDNEITREQMASIMVRAYELADRDNDGTVTINLSNVHTSHQQDVQVFADLSLTTELGDFMPKSSLTRAQFATFLQRTLGLGDGTEFQLSVLHTNDLHGRTDTYPQMITAVNELRSDYPDALLLEAGDIFSGTLYFNEFRGLDAAAFMSMMEYDAFVPGNHEFDLGDDDGFHPDLAAFFEAGGFPIVASNLDFSADPNFDGMQPGGITSDPEDGSIYDGIIKEVDGEEVGIFGLDTEDTVNISSAGVVEFDDIFDTAERMVSEFEDAGVDKIIALTHLGYDTRSDFGNDVELAENVDGIDIIVGGHSHTEIEPPDVITRDADGNLKEPTVIAQAGEYGNNLGEIQVLFDDDGVVNKYAARGELHPIEEFDADPAAAEMLVPYTEAIEELQNQETGITAGEAFPNPRLGDDGNDGTSVRNSETALGNLISDAYLYEARQLNPEVDIALQNAGGIRTSLDAGPVTTGELISILPFGNRLSIMELTGAEILAALEHSVRNVPDESGGFLQVAGMCFTFDSSRPAGERVLEAEIDRNGDHSMIMPNETYLVATNNFTAAGGDGFDMFAQANEDGRVSLIGKTDWEILRDYALLYETITPQVQERITNIAE</sequence>
<reference evidence="4 5" key="1">
    <citation type="submission" date="2018-03" db="EMBL/GenBank/DDBJ databases">
        <title>Bacillus urumqiensis sp. nov., a moderately haloalkaliphilic bacterium isolated from a salt lake.</title>
        <authorList>
            <person name="Zhao B."/>
            <person name="Liao Z."/>
        </authorList>
    </citation>
    <scope>NUCLEOTIDE SEQUENCE [LARGE SCALE GENOMIC DNA]</scope>
    <source>
        <strain evidence="4 5">BZ-SZ-XJ18</strain>
    </source>
</reference>
<dbReference type="Proteomes" id="UP000243650">
    <property type="component" value="Unassembled WGS sequence"/>
</dbReference>
<protein>
    <submittedName>
        <fullName evidence="4">Bifunctional metallophosphatase/5'-nucleotidase</fullName>
    </submittedName>
</protein>
<dbReference type="GO" id="GO:0016787">
    <property type="term" value="F:hydrolase activity"/>
    <property type="evidence" value="ECO:0007669"/>
    <property type="project" value="UniProtKB-KW"/>
</dbReference>
<keyword evidence="2" id="KW-0378">Hydrolase</keyword>
<dbReference type="Pfam" id="PF00395">
    <property type="entry name" value="SLH"/>
    <property type="match status" value="2"/>
</dbReference>
<keyword evidence="1 2" id="KW-0732">Signal</keyword>
<dbReference type="SUPFAM" id="SSF55816">
    <property type="entry name" value="5'-nucleotidase (syn. UDP-sugar hydrolase), C-terminal domain"/>
    <property type="match status" value="1"/>
</dbReference>
<dbReference type="InterPro" id="IPR006179">
    <property type="entry name" value="5_nucleotidase/apyrase"/>
</dbReference>
<dbReference type="Gene3D" id="3.60.21.10">
    <property type="match status" value="1"/>
</dbReference>
<feature type="domain" description="SLH" evidence="3">
    <location>
        <begin position="30"/>
        <end position="93"/>
    </location>
</feature>
<proteinExistence type="inferred from homology"/>
<feature type="signal peptide" evidence="2">
    <location>
        <begin position="1"/>
        <end position="29"/>
    </location>
</feature>
<organism evidence="4 5">
    <name type="scientific">Alkalicoccus urumqiensis</name>
    <name type="common">Bacillus urumqiensis</name>
    <dbReference type="NCBI Taxonomy" id="1548213"/>
    <lineage>
        <taxon>Bacteria</taxon>
        <taxon>Bacillati</taxon>
        <taxon>Bacillota</taxon>
        <taxon>Bacilli</taxon>
        <taxon>Bacillales</taxon>
        <taxon>Bacillaceae</taxon>
        <taxon>Alkalicoccus</taxon>
    </lineage>
</organism>
<gene>
    <name evidence="4" type="ORF">C6I21_00025</name>
</gene>
<dbReference type="PROSITE" id="PS51272">
    <property type="entry name" value="SLH"/>
    <property type="match status" value="2"/>
</dbReference>
<dbReference type="InterPro" id="IPR036907">
    <property type="entry name" value="5'-Nucleotdase_C_sf"/>
</dbReference>
<dbReference type="AlphaFoldDB" id="A0A2P6ML35"/>
<comment type="caution">
    <text evidence="4">The sequence shown here is derived from an EMBL/GenBank/DDBJ whole genome shotgun (WGS) entry which is preliminary data.</text>
</comment>
<dbReference type="RefSeq" id="WP_105957378.1">
    <property type="nucleotide sequence ID" value="NZ_PVNS01000001.1"/>
</dbReference>
<dbReference type="EMBL" id="PVNS01000001">
    <property type="protein sequence ID" value="PRO66992.1"/>
    <property type="molecule type" value="Genomic_DNA"/>
</dbReference>
<dbReference type="PANTHER" id="PTHR11575">
    <property type="entry name" value="5'-NUCLEOTIDASE-RELATED"/>
    <property type="match status" value="1"/>
</dbReference>
<dbReference type="InterPro" id="IPR004843">
    <property type="entry name" value="Calcineurin-like_PHP"/>
</dbReference>
<dbReference type="InterPro" id="IPR001119">
    <property type="entry name" value="SLH_dom"/>
</dbReference>
<evidence type="ECO:0000313" key="4">
    <source>
        <dbReference type="EMBL" id="PRO66992.1"/>
    </source>
</evidence>
<dbReference type="Pfam" id="PF00149">
    <property type="entry name" value="Metallophos"/>
    <property type="match status" value="1"/>
</dbReference>
<evidence type="ECO:0000313" key="5">
    <source>
        <dbReference type="Proteomes" id="UP000243650"/>
    </source>
</evidence>
<dbReference type="InterPro" id="IPR008334">
    <property type="entry name" value="5'-Nucleotdase_C"/>
</dbReference>
<dbReference type="Gene3D" id="3.90.780.10">
    <property type="entry name" value="5'-Nucleotidase, C-terminal domain"/>
    <property type="match status" value="1"/>
</dbReference>
<dbReference type="GO" id="GO:0009166">
    <property type="term" value="P:nucleotide catabolic process"/>
    <property type="evidence" value="ECO:0007669"/>
    <property type="project" value="InterPro"/>
</dbReference>